<feature type="compositionally biased region" description="Basic residues" evidence="1">
    <location>
        <begin position="102"/>
        <end position="113"/>
    </location>
</feature>
<sequence length="193" mass="22049">MIIQLKDKILQHRCVNEISLPDTPHPSEEPTEATRSSLKNEKATRIVVTDYESEEAKYRIDHIDGIEEKTTTTTTTMTTIQTSEIKAQIQIETQAQAQAQVQKHKHKNKHKPKQRQESGPLLKNKGRKSNGYDYGDFDIEFESDWKWLGYSTKTSSFSHVLPYHSAPQLLPFAQLRNPKLFPIPNIGSALSSF</sequence>
<accession>X6LSC4</accession>
<feature type="region of interest" description="Disordered" evidence="1">
    <location>
        <begin position="18"/>
        <end position="41"/>
    </location>
</feature>
<evidence type="ECO:0000256" key="1">
    <source>
        <dbReference type="SAM" id="MobiDB-lite"/>
    </source>
</evidence>
<feature type="non-terminal residue" evidence="2">
    <location>
        <position position="193"/>
    </location>
</feature>
<gene>
    <name evidence="2" type="ORF">RFI_33390</name>
</gene>
<evidence type="ECO:0000313" key="2">
    <source>
        <dbReference type="EMBL" id="ETO04012.1"/>
    </source>
</evidence>
<proteinExistence type="predicted"/>
<keyword evidence="3" id="KW-1185">Reference proteome</keyword>
<feature type="region of interest" description="Disordered" evidence="1">
    <location>
        <begin position="97"/>
        <end position="127"/>
    </location>
</feature>
<dbReference type="AlphaFoldDB" id="X6LSC4"/>
<evidence type="ECO:0000313" key="3">
    <source>
        <dbReference type="Proteomes" id="UP000023152"/>
    </source>
</evidence>
<organism evidence="2 3">
    <name type="scientific">Reticulomyxa filosa</name>
    <dbReference type="NCBI Taxonomy" id="46433"/>
    <lineage>
        <taxon>Eukaryota</taxon>
        <taxon>Sar</taxon>
        <taxon>Rhizaria</taxon>
        <taxon>Retaria</taxon>
        <taxon>Foraminifera</taxon>
        <taxon>Monothalamids</taxon>
        <taxon>Reticulomyxidae</taxon>
        <taxon>Reticulomyxa</taxon>
    </lineage>
</organism>
<protein>
    <submittedName>
        <fullName evidence="2">Uncharacterized protein</fullName>
    </submittedName>
</protein>
<dbReference type="EMBL" id="ASPP01030842">
    <property type="protein sequence ID" value="ETO04012.1"/>
    <property type="molecule type" value="Genomic_DNA"/>
</dbReference>
<name>X6LSC4_RETFI</name>
<dbReference type="Proteomes" id="UP000023152">
    <property type="component" value="Unassembled WGS sequence"/>
</dbReference>
<reference evidence="2 3" key="1">
    <citation type="journal article" date="2013" name="Curr. Biol.">
        <title>The Genome of the Foraminiferan Reticulomyxa filosa.</title>
        <authorList>
            <person name="Glockner G."/>
            <person name="Hulsmann N."/>
            <person name="Schleicher M."/>
            <person name="Noegel A.A."/>
            <person name="Eichinger L."/>
            <person name="Gallinger C."/>
            <person name="Pawlowski J."/>
            <person name="Sierra R."/>
            <person name="Euteneuer U."/>
            <person name="Pillet L."/>
            <person name="Moustafa A."/>
            <person name="Platzer M."/>
            <person name="Groth M."/>
            <person name="Szafranski K."/>
            <person name="Schliwa M."/>
        </authorList>
    </citation>
    <scope>NUCLEOTIDE SEQUENCE [LARGE SCALE GENOMIC DNA]</scope>
</reference>
<comment type="caution">
    <text evidence="2">The sequence shown here is derived from an EMBL/GenBank/DDBJ whole genome shotgun (WGS) entry which is preliminary data.</text>
</comment>